<accession>A0AAE0Z3S8</accession>
<name>A0AAE0Z3S8_9GAST</name>
<protein>
    <submittedName>
        <fullName evidence="2">Uncharacterized protein</fullName>
    </submittedName>
</protein>
<sequence length="86" mass="9322">MSVVMPDLNPHQTDGTDPDGSGPACASGREKNLKCTILVLIVRSFDGDMTAGLGMSQSSLPDIPEPGPLSLRKCLRKSVWNLRRRE</sequence>
<reference evidence="2" key="1">
    <citation type="journal article" date="2023" name="G3 (Bethesda)">
        <title>A reference genome for the long-term kleptoplast-retaining sea slug Elysia crispata morphotype clarki.</title>
        <authorList>
            <person name="Eastman K.E."/>
            <person name="Pendleton A.L."/>
            <person name="Shaikh M.A."/>
            <person name="Suttiyut T."/>
            <person name="Ogas R."/>
            <person name="Tomko P."/>
            <person name="Gavelis G."/>
            <person name="Widhalm J.R."/>
            <person name="Wisecaver J.H."/>
        </authorList>
    </citation>
    <scope>NUCLEOTIDE SEQUENCE</scope>
    <source>
        <strain evidence="2">ECLA1</strain>
    </source>
</reference>
<feature type="region of interest" description="Disordered" evidence="1">
    <location>
        <begin position="1"/>
        <end position="28"/>
    </location>
</feature>
<dbReference type="EMBL" id="JAWDGP010004850">
    <property type="protein sequence ID" value="KAK3761751.1"/>
    <property type="molecule type" value="Genomic_DNA"/>
</dbReference>
<proteinExistence type="predicted"/>
<evidence type="ECO:0000313" key="2">
    <source>
        <dbReference type="EMBL" id="KAK3761751.1"/>
    </source>
</evidence>
<organism evidence="2 3">
    <name type="scientific">Elysia crispata</name>
    <name type="common">lettuce slug</name>
    <dbReference type="NCBI Taxonomy" id="231223"/>
    <lineage>
        <taxon>Eukaryota</taxon>
        <taxon>Metazoa</taxon>
        <taxon>Spiralia</taxon>
        <taxon>Lophotrochozoa</taxon>
        <taxon>Mollusca</taxon>
        <taxon>Gastropoda</taxon>
        <taxon>Heterobranchia</taxon>
        <taxon>Euthyneura</taxon>
        <taxon>Panpulmonata</taxon>
        <taxon>Sacoglossa</taxon>
        <taxon>Placobranchoidea</taxon>
        <taxon>Plakobranchidae</taxon>
        <taxon>Elysia</taxon>
    </lineage>
</organism>
<dbReference type="Proteomes" id="UP001283361">
    <property type="component" value="Unassembled WGS sequence"/>
</dbReference>
<evidence type="ECO:0000313" key="3">
    <source>
        <dbReference type="Proteomes" id="UP001283361"/>
    </source>
</evidence>
<dbReference type="AlphaFoldDB" id="A0AAE0Z3S8"/>
<comment type="caution">
    <text evidence="2">The sequence shown here is derived from an EMBL/GenBank/DDBJ whole genome shotgun (WGS) entry which is preliminary data.</text>
</comment>
<keyword evidence="3" id="KW-1185">Reference proteome</keyword>
<gene>
    <name evidence="2" type="ORF">RRG08_010366</name>
</gene>
<evidence type="ECO:0000256" key="1">
    <source>
        <dbReference type="SAM" id="MobiDB-lite"/>
    </source>
</evidence>